<sequence>LDIRAQIGKIAAADVASGAKEFTLVGFLSNDHFAVLPSTSKMSAPEQSGATASVVAKTVPTSNPVGRPPKKKMSLDEYRKRKTTSCDKSEDNHHQLNSTIATTTASEQVSSSSTAAVTSKSVSSSSSTTPHSFIPTVNAAEVTRRTSLRLGALPDPSQLRALPTVSLDDLKERIYGKRVSAAASSSSSNAAASSSQASVTSVSPLPSVPTSSSAVGGSSFQSKTPFTRRFNAPTTITATPQTPPDSSSGIDMNQVRSEVFAMSILF</sequence>
<protein>
    <submittedName>
        <fullName evidence="2">CG4626</fullName>
    </submittedName>
</protein>
<evidence type="ECO:0000313" key="2">
    <source>
        <dbReference type="WBParaSite" id="ASIM_0000342101-mRNA-1"/>
    </source>
</evidence>
<dbReference type="AlphaFoldDB" id="A0A0M3J777"/>
<dbReference type="WBParaSite" id="ASIM_0000342101-mRNA-1">
    <property type="protein sequence ID" value="ASIM_0000342101-mRNA-1"/>
    <property type="gene ID" value="ASIM_0000342101"/>
</dbReference>
<feature type="region of interest" description="Disordered" evidence="1">
    <location>
        <begin position="41"/>
        <end position="94"/>
    </location>
</feature>
<evidence type="ECO:0000256" key="1">
    <source>
        <dbReference type="SAM" id="MobiDB-lite"/>
    </source>
</evidence>
<feature type="region of interest" description="Disordered" evidence="1">
    <location>
        <begin position="181"/>
        <end position="251"/>
    </location>
</feature>
<organism evidence="2">
    <name type="scientific">Anisakis simplex</name>
    <name type="common">Herring worm</name>
    <dbReference type="NCBI Taxonomy" id="6269"/>
    <lineage>
        <taxon>Eukaryota</taxon>
        <taxon>Metazoa</taxon>
        <taxon>Ecdysozoa</taxon>
        <taxon>Nematoda</taxon>
        <taxon>Chromadorea</taxon>
        <taxon>Rhabditida</taxon>
        <taxon>Spirurina</taxon>
        <taxon>Ascaridomorpha</taxon>
        <taxon>Ascaridoidea</taxon>
        <taxon>Anisakidae</taxon>
        <taxon>Anisakis</taxon>
        <taxon>Anisakis simplex complex</taxon>
    </lineage>
</organism>
<name>A0A0M3J777_ANISI</name>
<accession>A0A0M3J777</accession>
<proteinExistence type="predicted"/>
<feature type="compositionally biased region" description="Low complexity" evidence="1">
    <location>
        <begin position="181"/>
        <end position="219"/>
    </location>
</feature>
<feature type="compositionally biased region" description="Polar residues" evidence="1">
    <location>
        <begin position="41"/>
        <end position="51"/>
    </location>
</feature>
<feature type="compositionally biased region" description="Basic and acidic residues" evidence="1">
    <location>
        <begin position="73"/>
        <end position="94"/>
    </location>
</feature>
<reference evidence="2" key="1">
    <citation type="submission" date="2017-02" db="UniProtKB">
        <authorList>
            <consortium name="WormBaseParasite"/>
        </authorList>
    </citation>
    <scope>IDENTIFICATION</scope>
</reference>